<proteinExistence type="predicted"/>
<dbReference type="PROSITE" id="PS50089">
    <property type="entry name" value="ZF_RING_2"/>
    <property type="match status" value="1"/>
</dbReference>
<dbReference type="WBParaSite" id="Csp11.Scaffold629.g7828.t1">
    <property type="protein sequence ID" value="Csp11.Scaffold629.g7828.t1"/>
    <property type="gene ID" value="Csp11.Scaffold629.g7828"/>
</dbReference>
<dbReference type="InterPro" id="IPR013083">
    <property type="entry name" value="Znf_RING/FYVE/PHD"/>
</dbReference>
<dbReference type="Pfam" id="PF13445">
    <property type="entry name" value="zf-RING_UBOX"/>
    <property type="match status" value="1"/>
</dbReference>
<evidence type="ECO:0000256" key="4">
    <source>
        <dbReference type="PROSITE-ProRule" id="PRU00175"/>
    </source>
</evidence>
<organism evidence="6 7">
    <name type="scientific">Caenorhabditis tropicalis</name>
    <dbReference type="NCBI Taxonomy" id="1561998"/>
    <lineage>
        <taxon>Eukaryota</taxon>
        <taxon>Metazoa</taxon>
        <taxon>Ecdysozoa</taxon>
        <taxon>Nematoda</taxon>
        <taxon>Chromadorea</taxon>
        <taxon>Rhabditida</taxon>
        <taxon>Rhabditina</taxon>
        <taxon>Rhabditomorpha</taxon>
        <taxon>Rhabditoidea</taxon>
        <taxon>Rhabditidae</taxon>
        <taxon>Peloderinae</taxon>
        <taxon>Caenorhabditis</taxon>
    </lineage>
</organism>
<keyword evidence="2 4" id="KW-0863">Zinc-finger</keyword>
<dbReference type="InterPro" id="IPR001841">
    <property type="entry name" value="Znf_RING"/>
</dbReference>
<evidence type="ECO:0000259" key="5">
    <source>
        <dbReference type="PROSITE" id="PS50089"/>
    </source>
</evidence>
<dbReference type="eggNOG" id="KOG4185">
    <property type="taxonomic scope" value="Eukaryota"/>
</dbReference>
<dbReference type="InterPro" id="IPR017907">
    <property type="entry name" value="Znf_RING_CS"/>
</dbReference>
<dbReference type="GO" id="GO:0008270">
    <property type="term" value="F:zinc ion binding"/>
    <property type="evidence" value="ECO:0007669"/>
    <property type="project" value="UniProtKB-KW"/>
</dbReference>
<dbReference type="AlphaFoldDB" id="A0A1I7UC38"/>
<evidence type="ECO:0000313" key="6">
    <source>
        <dbReference type="Proteomes" id="UP000095282"/>
    </source>
</evidence>
<evidence type="ECO:0000256" key="3">
    <source>
        <dbReference type="ARBA" id="ARBA00022833"/>
    </source>
</evidence>
<sequence>MLIFGTPQAILLGIFHWFAVDDVNWREKNSEFIIRLLLGFMVNPVIVLNWTIPKYDFYLIDIRNGNKKQEEQSIESESEDSSDEEDVESSYNQLKCRICLEDYSSSGKKRIPRIIRECGHTVCHMCAKQLWLQNKTYIECPFCKRKTYELKGVKKLGKNYAFIGIMEELKLKEKQKKQKVS</sequence>
<keyword evidence="6" id="KW-1185">Reference proteome</keyword>
<dbReference type="PROSITE" id="PS00518">
    <property type="entry name" value="ZF_RING_1"/>
    <property type="match status" value="1"/>
</dbReference>
<dbReference type="PANTHER" id="PTHR47156:SF7">
    <property type="entry name" value="RING-TYPE DOMAIN-CONTAINING PROTEIN"/>
    <property type="match status" value="1"/>
</dbReference>
<dbReference type="STRING" id="1561998.A0A1I7UC38"/>
<dbReference type="InterPro" id="IPR052667">
    <property type="entry name" value="E3_ubiquitin-ligase_RING"/>
</dbReference>
<dbReference type="Gene3D" id="3.30.40.10">
    <property type="entry name" value="Zinc/RING finger domain, C3HC4 (zinc finger)"/>
    <property type="match status" value="1"/>
</dbReference>
<feature type="domain" description="RING-type" evidence="5">
    <location>
        <begin position="96"/>
        <end position="144"/>
    </location>
</feature>
<evidence type="ECO:0000256" key="1">
    <source>
        <dbReference type="ARBA" id="ARBA00022723"/>
    </source>
</evidence>
<accession>A0A1I7UC38</accession>
<dbReference type="InterPro" id="IPR027370">
    <property type="entry name" value="Znf-RING_euk"/>
</dbReference>
<protein>
    <submittedName>
        <fullName evidence="7">RING-type domain-containing protein</fullName>
    </submittedName>
</protein>
<dbReference type="SUPFAM" id="SSF57850">
    <property type="entry name" value="RING/U-box"/>
    <property type="match status" value="1"/>
</dbReference>
<keyword evidence="3" id="KW-0862">Zinc</keyword>
<dbReference type="SMART" id="SM00184">
    <property type="entry name" value="RING"/>
    <property type="match status" value="1"/>
</dbReference>
<evidence type="ECO:0000313" key="7">
    <source>
        <dbReference type="WBParaSite" id="Csp11.Scaffold629.g7828.t1"/>
    </source>
</evidence>
<reference evidence="7" key="1">
    <citation type="submission" date="2016-11" db="UniProtKB">
        <authorList>
            <consortium name="WormBaseParasite"/>
        </authorList>
    </citation>
    <scope>IDENTIFICATION</scope>
</reference>
<evidence type="ECO:0000256" key="2">
    <source>
        <dbReference type="ARBA" id="ARBA00022771"/>
    </source>
</evidence>
<name>A0A1I7UC38_9PELO</name>
<keyword evidence="1" id="KW-0479">Metal-binding</keyword>
<dbReference type="PANTHER" id="PTHR47156">
    <property type="entry name" value="PROTEIN CBG20824"/>
    <property type="match status" value="1"/>
</dbReference>
<dbReference type="Proteomes" id="UP000095282">
    <property type="component" value="Unplaced"/>
</dbReference>